<gene>
    <name evidence="1" type="ORF">MLD38_016373</name>
</gene>
<proteinExistence type="predicted"/>
<dbReference type="EMBL" id="CM042883">
    <property type="protein sequence ID" value="KAI4378959.1"/>
    <property type="molecule type" value="Genomic_DNA"/>
</dbReference>
<reference evidence="2" key="1">
    <citation type="journal article" date="2023" name="Front. Plant Sci.">
        <title>Chromosomal-level genome assembly of Melastoma candidum provides insights into trichome evolution.</title>
        <authorList>
            <person name="Zhong Y."/>
            <person name="Wu W."/>
            <person name="Sun C."/>
            <person name="Zou P."/>
            <person name="Liu Y."/>
            <person name="Dai S."/>
            <person name="Zhou R."/>
        </authorList>
    </citation>
    <scope>NUCLEOTIDE SEQUENCE [LARGE SCALE GENOMIC DNA]</scope>
</reference>
<keyword evidence="2" id="KW-1185">Reference proteome</keyword>
<evidence type="ECO:0000313" key="2">
    <source>
        <dbReference type="Proteomes" id="UP001057402"/>
    </source>
</evidence>
<name>A0ACB9RJC3_9MYRT</name>
<comment type="caution">
    <text evidence="1">The sequence shown here is derived from an EMBL/GenBank/DDBJ whole genome shotgun (WGS) entry which is preliminary data.</text>
</comment>
<accession>A0ACB9RJC3</accession>
<dbReference type="Proteomes" id="UP001057402">
    <property type="component" value="Chromosome 4"/>
</dbReference>
<evidence type="ECO:0000313" key="1">
    <source>
        <dbReference type="EMBL" id="KAI4378959.1"/>
    </source>
</evidence>
<organism evidence="1 2">
    <name type="scientific">Melastoma candidum</name>
    <dbReference type="NCBI Taxonomy" id="119954"/>
    <lineage>
        <taxon>Eukaryota</taxon>
        <taxon>Viridiplantae</taxon>
        <taxon>Streptophyta</taxon>
        <taxon>Embryophyta</taxon>
        <taxon>Tracheophyta</taxon>
        <taxon>Spermatophyta</taxon>
        <taxon>Magnoliopsida</taxon>
        <taxon>eudicotyledons</taxon>
        <taxon>Gunneridae</taxon>
        <taxon>Pentapetalae</taxon>
        <taxon>rosids</taxon>
        <taxon>malvids</taxon>
        <taxon>Myrtales</taxon>
        <taxon>Melastomataceae</taxon>
        <taxon>Melastomatoideae</taxon>
        <taxon>Melastomateae</taxon>
        <taxon>Melastoma</taxon>
    </lineage>
</organism>
<protein>
    <submittedName>
        <fullName evidence="1">Uncharacterized protein</fullName>
    </submittedName>
</protein>
<sequence>MGRAPCCEKVGLKKGRWTREEDEILTRYIQAHGEGSWRSLPKNAGLLRCGKSCRLRWINYLRADLKRGNITTEEQQLIVQLHSSLGNRWSVIAGHLPGRTDNEIKNYWNSHLRRRIYSFTKTPTVKTGTDQPPPTAMNAAIAVGGSSTSPALVNMTVKKRKGRTSRSCMKKNSLVSSSLERSNKSSRPKRDVDDTQRNSLTTLTPVPHVPFIKDQFEGTKTQGSCADNTGEGIKEGGGGEMYDNTAKLSSLGPYQWLDSEMMRLDEFLMQGESVDLDVQLEGLEEMEREGEVLGLNHGTATETEKAAVVTVSCGESNGEWYNYSSSHKNNSSSSSGNGWFDWDWTSSVECCNQWDEGEKMLAWLWGSCSTRNDEEERSDNHSSPKEDPRRRSFTV</sequence>